<dbReference type="Proteomes" id="UP001189429">
    <property type="component" value="Unassembled WGS sequence"/>
</dbReference>
<organism evidence="3 4">
    <name type="scientific">Prorocentrum cordatum</name>
    <dbReference type="NCBI Taxonomy" id="2364126"/>
    <lineage>
        <taxon>Eukaryota</taxon>
        <taxon>Sar</taxon>
        <taxon>Alveolata</taxon>
        <taxon>Dinophyceae</taxon>
        <taxon>Prorocentrales</taxon>
        <taxon>Prorocentraceae</taxon>
        <taxon>Prorocentrum</taxon>
    </lineage>
</organism>
<dbReference type="Pfam" id="PF12796">
    <property type="entry name" value="Ank_2"/>
    <property type="match status" value="1"/>
</dbReference>
<evidence type="ECO:0000313" key="4">
    <source>
        <dbReference type="Proteomes" id="UP001189429"/>
    </source>
</evidence>
<evidence type="ECO:0000256" key="2">
    <source>
        <dbReference type="PROSITE-ProRule" id="PRU00023"/>
    </source>
</evidence>
<keyword evidence="1" id="KW-0446">Lipid-binding</keyword>
<dbReference type="PANTHER" id="PTHR24119">
    <property type="entry name" value="ACYL-COA-BINDING DOMAIN-CONTAINING PROTEIN 6"/>
    <property type="match status" value="1"/>
</dbReference>
<accession>A0ABN9U6D7</accession>
<dbReference type="PANTHER" id="PTHR24119:SF0">
    <property type="entry name" value="ACYL-COA-BINDING DOMAIN-CONTAINING PROTEIN 6"/>
    <property type="match status" value="1"/>
</dbReference>
<dbReference type="PROSITE" id="PS50088">
    <property type="entry name" value="ANK_REPEAT"/>
    <property type="match status" value="2"/>
</dbReference>
<dbReference type="Gene3D" id="1.25.40.20">
    <property type="entry name" value="Ankyrin repeat-containing domain"/>
    <property type="match status" value="1"/>
</dbReference>
<dbReference type="SUPFAM" id="SSF48403">
    <property type="entry name" value="Ankyrin repeat"/>
    <property type="match status" value="1"/>
</dbReference>
<feature type="repeat" description="ANK" evidence="2">
    <location>
        <begin position="226"/>
        <end position="258"/>
    </location>
</feature>
<keyword evidence="2" id="KW-0040">ANK repeat</keyword>
<reference evidence="3" key="1">
    <citation type="submission" date="2023-10" db="EMBL/GenBank/DDBJ databases">
        <authorList>
            <person name="Chen Y."/>
            <person name="Shah S."/>
            <person name="Dougan E. K."/>
            <person name="Thang M."/>
            <person name="Chan C."/>
        </authorList>
    </citation>
    <scope>NUCLEOTIDE SEQUENCE [LARGE SCALE GENOMIC DNA]</scope>
</reference>
<gene>
    <name evidence="3" type="ORF">PCOR1329_LOCUS44759</name>
</gene>
<sequence length="286" mass="30508">MDALAEKITLRLGAGTFEGGGAAPASQGMRGATLAPDLPSFAEPEARVDATRVPPALLPASSARAQTEAAASTLATVSDVNMFTQEKMYFESYVRLLVKPEQVAAQRHAVPYPGEMLAPDISLITMGSKPNMAMPPKAPEFDESGNMIEDEDNFDEFERNNAVAFSFVRHNRYEPIESLMQQDTDVLGVTDPMGNTLLHVACQNNNRRIVKLLVKHGVRLDAQNNSGNTALHYCIQYGFVQLADFLMAHGADDSIANAAGYLPAQGLGKDSGVEAAQAGLRAGGAA</sequence>
<dbReference type="SMART" id="SM00248">
    <property type="entry name" value="ANK"/>
    <property type="match status" value="2"/>
</dbReference>
<keyword evidence="4" id="KW-1185">Reference proteome</keyword>
<dbReference type="EMBL" id="CAUYUJ010015381">
    <property type="protein sequence ID" value="CAK0853198.1"/>
    <property type="molecule type" value="Genomic_DNA"/>
</dbReference>
<dbReference type="InterPro" id="IPR002110">
    <property type="entry name" value="Ankyrin_rpt"/>
</dbReference>
<name>A0ABN9U6D7_9DINO</name>
<evidence type="ECO:0000256" key="1">
    <source>
        <dbReference type="ARBA" id="ARBA00023121"/>
    </source>
</evidence>
<dbReference type="InterPro" id="IPR036770">
    <property type="entry name" value="Ankyrin_rpt-contain_sf"/>
</dbReference>
<evidence type="ECO:0000313" key="3">
    <source>
        <dbReference type="EMBL" id="CAK0853198.1"/>
    </source>
</evidence>
<protein>
    <submittedName>
        <fullName evidence="3">Uncharacterized protein</fullName>
    </submittedName>
</protein>
<comment type="caution">
    <text evidence="3">The sequence shown here is derived from an EMBL/GenBank/DDBJ whole genome shotgun (WGS) entry which is preliminary data.</text>
</comment>
<feature type="repeat" description="ANK" evidence="2">
    <location>
        <begin position="193"/>
        <end position="225"/>
    </location>
</feature>
<proteinExistence type="predicted"/>
<dbReference type="PROSITE" id="PS50297">
    <property type="entry name" value="ANK_REP_REGION"/>
    <property type="match status" value="2"/>
</dbReference>